<accession>A0A6J5AF40</accession>
<dbReference type="Proteomes" id="UP000507979">
    <property type="component" value="Unassembled WGS sequence"/>
</dbReference>
<organism evidence="1 2">
    <name type="scientific">Achromobacter insuavis</name>
    <dbReference type="NCBI Taxonomy" id="1287735"/>
    <lineage>
        <taxon>Bacteria</taxon>
        <taxon>Pseudomonadati</taxon>
        <taxon>Pseudomonadota</taxon>
        <taxon>Betaproteobacteria</taxon>
        <taxon>Burkholderiales</taxon>
        <taxon>Alcaligenaceae</taxon>
        <taxon>Achromobacter</taxon>
    </lineage>
</organism>
<keyword evidence="2" id="KW-1185">Reference proteome</keyword>
<evidence type="ECO:0000313" key="1">
    <source>
        <dbReference type="EMBL" id="CAB3665316.1"/>
    </source>
</evidence>
<dbReference type="GeneID" id="92899354"/>
<name>A0A6J5AF40_9BURK</name>
<reference evidence="1 2" key="1">
    <citation type="submission" date="2020-04" db="EMBL/GenBank/DDBJ databases">
        <authorList>
            <person name="De Canck E."/>
        </authorList>
    </citation>
    <scope>NUCLEOTIDE SEQUENCE [LARGE SCALE GENOMIC DNA]</scope>
    <source>
        <strain evidence="1 2">LMG 26845</strain>
    </source>
</reference>
<proteinExistence type="predicted"/>
<sequence>MALRVRADSYLDHHGHQFTWDFSGNPAQRVALSARWGEVAEISVMQFGPAPQAQ</sequence>
<gene>
    <name evidence="1" type="ORF">LMG26845_03489</name>
</gene>
<dbReference type="AlphaFoldDB" id="A0A6J5AF40"/>
<protein>
    <submittedName>
        <fullName evidence="1">Uncharacterized protein</fullName>
    </submittedName>
</protein>
<dbReference type="RefSeq" id="WP_156350098.1">
    <property type="nucleotide sequence ID" value="NZ_CADIJR010000034.1"/>
</dbReference>
<evidence type="ECO:0000313" key="2">
    <source>
        <dbReference type="Proteomes" id="UP000507979"/>
    </source>
</evidence>
<dbReference type="EMBL" id="CADIJR010000034">
    <property type="protein sequence ID" value="CAB3665316.1"/>
    <property type="molecule type" value="Genomic_DNA"/>
</dbReference>